<accession>A0ABD5NGM0</accession>
<dbReference type="Proteomes" id="UP001595660">
    <property type="component" value="Unassembled WGS sequence"/>
</dbReference>
<dbReference type="RefSeq" id="WP_232570389.1">
    <property type="nucleotide sequence ID" value="NZ_CP089466.1"/>
</dbReference>
<evidence type="ECO:0000313" key="1">
    <source>
        <dbReference type="EMBL" id="MFC3478436.1"/>
    </source>
</evidence>
<dbReference type="GeneID" id="69118554"/>
<dbReference type="PROSITE" id="PS51257">
    <property type="entry name" value="PROKAR_LIPOPROTEIN"/>
    <property type="match status" value="1"/>
</dbReference>
<reference evidence="1 2" key="1">
    <citation type="journal article" date="2019" name="Int. J. Syst. Evol. Microbiol.">
        <title>The Global Catalogue of Microorganisms (GCM) 10K type strain sequencing project: providing services to taxonomists for standard genome sequencing and annotation.</title>
        <authorList>
            <consortium name="The Broad Institute Genomics Platform"/>
            <consortium name="The Broad Institute Genome Sequencing Center for Infectious Disease"/>
            <person name="Wu L."/>
            <person name="Ma J."/>
        </authorList>
    </citation>
    <scope>NUCLEOTIDE SEQUENCE [LARGE SCALE GENOMIC DNA]</scope>
    <source>
        <strain evidence="1 2">CGMCC 1.12562</strain>
    </source>
</reference>
<keyword evidence="2" id="KW-1185">Reference proteome</keyword>
<proteinExistence type="predicted"/>
<sequence>MRTVLAVAALLVTAGCAGVAPTDGVQAPAPADGYPPGVTESGLQNASELVSTHVELVETTGYAFDVETTTNFRDVVDGEPYVSNESLAYRGRTAGNVSRVEVHRWFGATPTYDEQATTFDAWWNESSGRYLSRAENGQGTVTFRVTDNDGGFGAEPDREAWTRHGLGALSAGDYEVTNRYVADGRTLVVLEADRALDGNYDTYRARLVVDLDGRIHEFEVESTFSDGNKSWAQTASYELTHVGVESIPEPAWREAALALPDASLVVTSHTQYVELWHERGETLPAGSTVEIAHDGETQTVTLDRPVAEGDRLYVTDPADGELGVSFAEPGDDTPRLRGEYHIHVFSPEGYAVNSLFPDEVNVSA</sequence>
<dbReference type="EMBL" id="JBHRWN010000002">
    <property type="protein sequence ID" value="MFC3478436.1"/>
    <property type="molecule type" value="Genomic_DNA"/>
</dbReference>
<protein>
    <submittedName>
        <fullName evidence="1">Uncharacterized protein</fullName>
    </submittedName>
</protein>
<gene>
    <name evidence="1" type="ORF">ACFOKC_11965</name>
</gene>
<name>A0ABD5NGM0_9EURY</name>
<organism evidence="1 2">
    <name type="scientific">Halobacterium litoreum</name>
    <dbReference type="NCBI Taxonomy" id="2039234"/>
    <lineage>
        <taxon>Archaea</taxon>
        <taxon>Methanobacteriati</taxon>
        <taxon>Methanobacteriota</taxon>
        <taxon>Stenosarchaea group</taxon>
        <taxon>Halobacteria</taxon>
        <taxon>Halobacteriales</taxon>
        <taxon>Halobacteriaceae</taxon>
        <taxon>Halobacterium</taxon>
    </lineage>
</organism>
<comment type="caution">
    <text evidence="1">The sequence shown here is derived from an EMBL/GenBank/DDBJ whole genome shotgun (WGS) entry which is preliminary data.</text>
</comment>
<evidence type="ECO:0000313" key="2">
    <source>
        <dbReference type="Proteomes" id="UP001595660"/>
    </source>
</evidence>
<dbReference type="AlphaFoldDB" id="A0ABD5NGM0"/>